<evidence type="ECO:0000256" key="3">
    <source>
        <dbReference type="ARBA" id="ARBA00022691"/>
    </source>
</evidence>
<accession>A0A395M089</accession>
<dbReference type="PANTHER" id="PTHR43464">
    <property type="entry name" value="METHYLTRANSFERASE"/>
    <property type="match status" value="1"/>
</dbReference>
<keyword evidence="2 5" id="KW-0808">Transferase</keyword>
<evidence type="ECO:0000313" key="6">
    <source>
        <dbReference type="Proteomes" id="UP000266389"/>
    </source>
</evidence>
<name>A0A395M089_9BACT</name>
<gene>
    <name evidence="5" type="ORF">D0433_06965</name>
</gene>
<dbReference type="Proteomes" id="UP000266389">
    <property type="component" value="Unassembled WGS sequence"/>
</dbReference>
<keyword evidence="1 5" id="KW-0489">Methyltransferase</keyword>
<organism evidence="5 6">
    <name type="scientific">Candidatus Thermochlorobacter aerophilus</name>
    <dbReference type="NCBI Taxonomy" id="1868324"/>
    <lineage>
        <taxon>Bacteria</taxon>
        <taxon>Pseudomonadati</taxon>
        <taxon>Chlorobiota</taxon>
        <taxon>Chlorobiia</taxon>
        <taxon>Chlorobiales</taxon>
        <taxon>Candidatus Thermochlorobacteriaceae</taxon>
        <taxon>Candidatus Thermochlorobacter</taxon>
    </lineage>
</organism>
<dbReference type="InterPro" id="IPR013216">
    <property type="entry name" value="Methyltransf_11"/>
</dbReference>
<evidence type="ECO:0000259" key="4">
    <source>
        <dbReference type="Pfam" id="PF08241"/>
    </source>
</evidence>
<dbReference type="EMBL" id="PHFL01000045">
    <property type="protein sequence ID" value="RFM24203.1"/>
    <property type="molecule type" value="Genomic_DNA"/>
</dbReference>
<keyword evidence="3" id="KW-0949">S-adenosyl-L-methionine</keyword>
<dbReference type="GO" id="GO:0032259">
    <property type="term" value="P:methylation"/>
    <property type="evidence" value="ECO:0007669"/>
    <property type="project" value="UniProtKB-KW"/>
</dbReference>
<dbReference type="CDD" id="cd02440">
    <property type="entry name" value="AdoMet_MTases"/>
    <property type="match status" value="1"/>
</dbReference>
<proteinExistence type="predicted"/>
<dbReference type="AlphaFoldDB" id="A0A395M089"/>
<feature type="domain" description="Methyltransferase type 11" evidence="4">
    <location>
        <begin position="62"/>
        <end position="156"/>
    </location>
</feature>
<sequence length="304" mass="35557">MTKNNLELVKSFWETEACGSHFVQDAADEKEFYTKYSDYRFKVEWHLPLLVPFESGRGKSVLEIGCGNGADGVQWAKHGAKYTGVDLTETAVNATRRHFEILNLPGTFQVENAESLSFEDEQFDIVYSHGVLHHTPHPQKAFQEVYRVLKKGGTAILMLYHKHSFNYYVRILGYMRLRVLLKILTRLGKWKEDLNALDDRIKGVRGNQDKSVWQLHYEQFLRQGWSYLKPENFVHHCTDGPECPYAYVFSKSDLAKLFSHWQSVEFRVAHFPIKKYRIGKFVPFWIEKLLASTIGWYLFVYAKK</sequence>
<comment type="caution">
    <text evidence="5">The sequence shown here is derived from an EMBL/GenBank/DDBJ whole genome shotgun (WGS) entry which is preliminary data.</text>
</comment>
<dbReference type="Pfam" id="PF08241">
    <property type="entry name" value="Methyltransf_11"/>
    <property type="match status" value="1"/>
</dbReference>
<dbReference type="SUPFAM" id="SSF53335">
    <property type="entry name" value="S-adenosyl-L-methionine-dependent methyltransferases"/>
    <property type="match status" value="1"/>
</dbReference>
<evidence type="ECO:0000256" key="1">
    <source>
        <dbReference type="ARBA" id="ARBA00022603"/>
    </source>
</evidence>
<dbReference type="GO" id="GO:0008757">
    <property type="term" value="F:S-adenosylmethionine-dependent methyltransferase activity"/>
    <property type="evidence" value="ECO:0007669"/>
    <property type="project" value="InterPro"/>
</dbReference>
<dbReference type="Gene3D" id="3.40.50.150">
    <property type="entry name" value="Vaccinia Virus protein VP39"/>
    <property type="match status" value="1"/>
</dbReference>
<reference evidence="5 6" key="1">
    <citation type="journal article" date="2011" name="ISME J.">
        <title>Community ecology of hot spring cyanobacterial mats: predominant populations and their functional potential.</title>
        <authorList>
            <person name="Klatt C.G."/>
            <person name="Wood J.M."/>
            <person name="Rusch D.B."/>
            <person name="Bateson M.M."/>
            <person name="Hamamura N."/>
            <person name="Heidelberg J.F."/>
            <person name="Grossman A.R."/>
            <person name="Bhaya D."/>
            <person name="Cohan F.M."/>
            <person name="Kuhl M."/>
            <person name="Bryant D.A."/>
            <person name="Ward D.M."/>
        </authorList>
    </citation>
    <scope>NUCLEOTIDE SEQUENCE [LARGE SCALE GENOMIC DNA]</scope>
    <source>
        <strain evidence="5">OS</strain>
    </source>
</reference>
<dbReference type="PANTHER" id="PTHR43464:SF19">
    <property type="entry name" value="UBIQUINONE BIOSYNTHESIS O-METHYLTRANSFERASE, MITOCHONDRIAL"/>
    <property type="match status" value="1"/>
</dbReference>
<protein>
    <submittedName>
        <fullName evidence="5">Class I SAM-dependent methyltransferase</fullName>
    </submittedName>
</protein>
<evidence type="ECO:0000256" key="2">
    <source>
        <dbReference type="ARBA" id="ARBA00022679"/>
    </source>
</evidence>
<evidence type="ECO:0000313" key="5">
    <source>
        <dbReference type="EMBL" id="RFM24203.1"/>
    </source>
</evidence>
<dbReference type="InterPro" id="IPR029063">
    <property type="entry name" value="SAM-dependent_MTases_sf"/>
</dbReference>